<name>A0ABW0UBH6_9BACI</name>
<dbReference type="InterPro" id="IPR036493">
    <property type="entry name" value="YunC_sf"/>
</dbReference>
<comment type="caution">
    <text evidence="1">The sequence shown here is derived from an EMBL/GenBank/DDBJ whole genome shotgun (WGS) entry which is preliminary data.</text>
</comment>
<reference evidence="2" key="1">
    <citation type="journal article" date="2019" name="Int. J. Syst. Evol. Microbiol.">
        <title>The Global Catalogue of Microorganisms (GCM) 10K type strain sequencing project: providing services to taxonomists for standard genome sequencing and annotation.</title>
        <authorList>
            <consortium name="The Broad Institute Genomics Platform"/>
            <consortium name="The Broad Institute Genome Sequencing Center for Infectious Disease"/>
            <person name="Wu L."/>
            <person name="Ma J."/>
        </authorList>
    </citation>
    <scope>NUCLEOTIDE SEQUENCE [LARGE SCALE GENOMIC DNA]</scope>
    <source>
        <strain evidence="2">CGMCC 1.15790</strain>
    </source>
</reference>
<dbReference type="RefSeq" id="WP_270897054.1">
    <property type="nucleotide sequence ID" value="NZ_JBHSPF010000059.1"/>
</dbReference>
<sequence length="99" mass="10977">MISMDPLLLHDKWYTSIVVELPETTLLIVTGEKGYIMCGALDIEVLDKKWPKRKMPAARAMGVRTIAELLEAPMESVSKAGQELGVKQGMTGKEALKYL</sequence>
<dbReference type="SUPFAM" id="SSF102891">
    <property type="entry name" value="Hypothetical protein Ta1206"/>
    <property type="match status" value="1"/>
</dbReference>
<dbReference type="Gene3D" id="3.30.1980.10">
    <property type="entry name" value="Hypothetical protein YunC"/>
    <property type="match status" value="1"/>
</dbReference>
<dbReference type="InterPro" id="IPR014931">
    <property type="entry name" value="DUF1805"/>
</dbReference>
<evidence type="ECO:0000313" key="2">
    <source>
        <dbReference type="Proteomes" id="UP001596143"/>
    </source>
</evidence>
<dbReference type="Proteomes" id="UP001596143">
    <property type="component" value="Unassembled WGS sequence"/>
</dbReference>
<dbReference type="EMBL" id="JBHSPF010000059">
    <property type="protein sequence ID" value="MFC5629341.1"/>
    <property type="molecule type" value="Genomic_DNA"/>
</dbReference>
<accession>A0ABW0UBH6</accession>
<gene>
    <name evidence="1" type="ORF">ACFPTR_10795</name>
</gene>
<keyword evidence="2" id="KW-1185">Reference proteome</keyword>
<proteinExistence type="predicted"/>
<dbReference type="Pfam" id="PF08827">
    <property type="entry name" value="DUF1805"/>
    <property type="match status" value="1"/>
</dbReference>
<evidence type="ECO:0000313" key="1">
    <source>
        <dbReference type="EMBL" id="MFC5629341.1"/>
    </source>
</evidence>
<organism evidence="1 2">
    <name type="scientific">Aliibacillus thermotolerans</name>
    <dbReference type="NCBI Taxonomy" id="1834418"/>
    <lineage>
        <taxon>Bacteria</taxon>
        <taxon>Bacillati</taxon>
        <taxon>Bacillota</taxon>
        <taxon>Bacilli</taxon>
        <taxon>Bacillales</taxon>
        <taxon>Bacillaceae</taxon>
        <taxon>Aliibacillus</taxon>
    </lineage>
</organism>
<protein>
    <submittedName>
        <fullName evidence="1">YunC family protein</fullName>
    </submittedName>
</protein>